<dbReference type="InterPro" id="IPR011701">
    <property type="entry name" value="MFS"/>
</dbReference>
<feature type="transmembrane region" description="Helical" evidence="5">
    <location>
        <begin position="412"/>
        <end position="431"/>
    </location>
</feature>
<dbReference type="PANTHER" id="PTHR23508:SF10">
    <property type="entry name" value="CARBOXYLIC ACID TRANSPORTER PROTEIN HOMOLOG"/>
    <property type="match status" value="1"/>
</dbReference>
<keyword evidence="3 5" id="KW-1133">Transmembrane helix</keyword>
<feature type="transmembrane region" description="Helical" evidence="5">
    <location>
        <begin position="59"/>
        <end position="79"/>
    </location>
</feature>
<feature type="transmembrane region" description="Helical" evidence="5">
    <location>
        <begin position="291"/>
        <end position="312"/>
    </location>
</feature>
<organism evidence="7 8">
    <name type="scientific">Scleromatobacter humisilvae</name>
    <dbReference type="NCBI Taxonomy" id="2897159"/>
    <lineage>
        <taxon>Bacteria</taxon>
        <taxon>Pseudomonadati</taxon>
        <taxon>Pseudomonadota</taxon>
        <taxon>Betaproteobacteria</taxon>
        <taxon>Burkholderiales</taxon>
        <taxon>Sphaerotilaceae</taxon>
        <taxon>Scleromatobacter</taxon>
    </lineage>
</organism>
<dbReference type="GO" id="GO:0005886">
    <property type="term" value="C:plasma membrane"/>
    <property type="evidence" value="ECO:0007669"/>
    <property type="project" value="TreeGrafter"/>
</dbReference>
<feature type="transmembrane region" description="Helical" evidence="5">
    <location>
        <begin position="349"/>
        <end position="371"/>
    </location>
</feature>
<dbReference type="GO" id="GO:0046943">
    <property type="term" value="F:carboxylic acid transmembrane transporter activity"/>
    <property type="evidence" value="ECO:0007669"/>
    <property type="project" value="TreeGrafter"/>
</dbReference>
<dbReference type="Proteomes" id="UP001139353">
    <property type="component" value="Unassembled WGS sequence"/>
</dbReference>
<evidence type="ECO:0000313" key="7">
    <source>
        <dbReference type="EMBL" id="MCK9685376.1"/>
    </source>
</evidence>
<feature type="transmembrane region" description="Helical" evidence="5">
    <location>
        <begin position="91"/>
        <end position="110"/>
    </location>
</feature>
<dbReference type="PROSITE" id="PS00217">
    <property type="entry name" value="SUGAR_TRANSPORT_2"/>
    <property type="match status" value="1"/>
</dbReference>
<feature type="transmembrane region" description="Helical" evidence="5">
    <location>
        <begin position="383"/>
        <end position="406"/>
    </location>
</feature>
<keyword evidence="4 5" id="KW-0472">Membrane</keyword>
<keyword evidence="8" id="KW-1185">Reference proteome</keyword>
<dbReference type="EMBL" id="JAJLJH010000001">
    <property type="protein sequence ID" value="MCK9685376.1"/>
    <property type="molecule type" value="Genomic_DNA"/>
</dbReference>
<dbReference type="PANTHER" id="PTHR23508">
    <property type="entry name" value="CARBOXYLIC ACID TRANSPORTER PROTEIN HOMOLOG"/>
    <property type="match status" value="1"/>
</dbReference>
<dbReference type="InterPro" id="IPR020846">
    <property type="entry name" value="MFS_dom"/>
</dbReference>
<gene>
    <name evidence="7" type="ORF">LPC04_06565</name>
</gene>
<evidence type="ECO:0000256" key="1">
    <source>
        <dbReference type="ARBA" id="ARBA00004141"/>
    </source>
</evidence>
<accession>A0A9X1YG69</accession>
<keyword evidence="2 5" id="KW-0812">Transmembrane</keyword>
<dbReference type="RefSeq" id="WP_275681380.1">
    <property type="nucleotide sequence ID" value="NZ_JAJLJH010000001.1"/>
</dbReference>
<feature type="transmembrane region" description="Helical" evidence="5">
    <location>
        <begin position="179"/>
        <end position="200"/>
    </location>
</feature>
<protein>
    <submittedName>
        <fullName evidence="7">Aromatic acid/H+ symport family MFS transporter</fullName>
    </submittedName>
</protein>
<evidence type="ECO:0000313" key="8">
    <source>
        <dbReference type="Proteomes" id="UP001139353"/>
    </source>
</evidence>
<evidence type="ECO:0000256" key="4">
    <source>
        <dbReference type="ARBA" id="ARBA00023136"/>
    </source>
</evidence>
<dbReference type="InterPro" id="IPR005829">
    <property type="entry name" value="Sugar_transporter_CS"/>
</dbReference>
<comment type="caution">
    <text evidence="7">The sequence shown here is derived from an EMBL/GenBank/DDBJ whole genome shotgun (WGS) entry which is preliminary data.</text>
</comment>
<dbReference type="CDD" id="cd17365">
    <property type="entry name" value="MFS_PcaK_like"/>
    <property type="match status" value="1"/>
</dbReference>
<feature type="transmembrane region" description="Helical" evidence="5">
    <location>
        <begin position="260"/>
        <end position="279"/>
    </location>
</feature>
<dbReference type="InterPro" id="IPR036259">
    <property type="entry name" value="MFS_trans_sf"/>
</dbReference>
<feature type="transmembrane region" description="Helical" evidence="5">
    <location>
        <begin position="21"/>
        <end position="47"/>
    </location>
</feature>
<evidence type="ECO:0000256" key="3">
    <source>
        <dbReference type="ARBA" id="ARBA00022989"/>
    </source>
</evidence>
<evidence type="ECO:0000256" key="2">
    <source>
        <dbReference type="ARBA" id="ARBA00022692"/>
    </source>
</evidence>
<feature type="transmembrane region" description="Helical" evidence="5">
    <location>
        <begin position="324"/>
        <end position="343"/>
    </location>
</feature>
<name>A0A9X1YG69_9BURK</name>
<reference evidence="7" key="1">
    <citation type="submission" date="2021-11" db="EMBL/GenBank/DDBJ databases">
        <title>BS-T2-15 a new species belonging to the Comamonadaceae family isolated from the soil of a French oak forest.</title>
        <authorList>
            <person name="Mieszkin S."/>
            <person name="Alain K."/>
        </authorList>
    </citation>
    <scope>NUCLEOTIDE SEQUENCE</scope>
    <source>
        <strain evidence="7">BS-T2-15</strain>
    </source>
</reference>
<comment type="subcellular location">
    <subcellularLocation>
        <location evidence="1">Membrane</location>
        <topology evidence="1">Multi-pass membrane protein</topology>
    </subcellularLocation>
</comment>
<dbReference type="PROSITE" id="PS00216">
    <property type="entry name" value="SUGAR_TRANSPORT_1"/>
    <property type="match status" value="1"/>
</dbReference>
<evidence type="ECO:0000256" key="5">
    <source>
        <dbReference type="SAM" id="Phobius"/>
    </source>
</evidence>
<proteinExistence type="predicted"/>
<feature type="transmembrane region" description="Helical" evidence="5">
    <location>
        <begin position="116"/>
        <end position="137"/>
    </location>
</feature>
<dbReference type="PROSITE" id="PS50850">
    <property type="entry name" value="MFS"/>
    <property type="match status" value="1"/>
</dbReference>
<dbReference type="SUPFAM" id="SSF103473">
    <property type="entry name" value="MFS general substrate transporter"/>
    <property type="match status" value="1"/>
</dbReference>
<feature type="transmembrane region" description="Helical" evidence="5">
    <location>
        <begin position="149"/>
        <end position="173"/>
    </location>
</feature>
<feature type="domain" description="Major facilitator superfamily (MFS) profile" evidence="6">
    <location>
        <begin position="25"/>
        <end position="435"/>
    </location>
</feature>
<sequence>MRHSARVDVKTFIDDRPMGAMQWLLLALCFLVVAADGMDVAIMGFLAPSILQEWHASRAAFGLVMSAAPVGLVLGALIAGPASDRIGRKTVLTISVLLFGIFTALTSLTADLTGMASLRLLTGLGLGAAMPNSTTLLSEYVPQRSRSLLIAIMFTGFNLGSGVVGFAAAWLIPQFGWRAVLQAGGALPLLLVPLLVVLLPESARFMVVRRHAAERIGAVLGRVCRTHFEPGTEFVAPEPALQAKAPTRVLFSRGYGGMTVALWTTYFMGLLVIYLLTGWLPTLIKDAGLPIAKAASITAMFQIGGTLGAILVGWAMDHVSPTRVIGVSYAVGAACILALSSAGPLSSSLGLLVAAAGFFMSGAQTGLNAFAPNCYPTLARATGVSWMLGMGRFGSILGSSIGGVFLAAGWGFGAIIAMLAIPALLAGLSVLKARVADDVSDATGARGESRLARI</sequence>
<dbReference type="Pfam" id="PF07690">
    <property type="entry name" value="MFS_1"/>
    <property type="match status" value="1"/>
</dbReference>
<dbReference type="AlphaFoldDB" id="A0A9X1YG69"/>
<evidence type="ECO:0000259" key="6">
    <source>
        <dbReference type="PROSITE" id="PS50850"/>
    </source>
</evidence>
<dbReference type="Gene3D" id="1.20.1250.20">
    <property type="entry name" value="MFS general substrate transporter like domains"/>
    <property type="match status" value="1"/>
</dbReference>